<feature type="region of interest" description="Disordered" evidence="6">
    <location>
        <begin position="452"/>
        <end position="483"/>
    </location>
</feature>
<evidence type="ECO:0000256" key="5">
    <source>
        <dbReference type="ARBA" id="ARBA00022840"/>
    </source>
</evidence>
<evidence type="ECO:0000313" key="8">
    <source>
        <dbReference type="EMBL" id="KAK5532786.1"/>
    </source>
</evidence>
<dbReference type="Proteomes" id="UP001345827">
    <property type="component" value="Unassembled WGS sequence"/>
</dbReference>
<dbReference type="GO" id="GO:0005634">
    <property type="term" value="C:nucleus"/>
    <property type="evidence" value="ECO:0007669"/>
    <property type="project" value="TreeGrafter"/>
</dbReference>
<accession>A0AAV9Q3W3</accession>
<dbReference type="PROSITE" id="PS50011">
    <property type="entry name" value="PROTEIN_KINASE_DOM"/>
    <property type="match status" value="1"/>
</dbReference>
<dbReference type="Gene3D" id="1.10.510.10">
    <property type="entry name" value="Transferase(Phosphotransferase) domain 1"/>
    <property type="match status" value="1"/>
</dbReference>
<evidence type="ECO:0000256" key="1">
    <source>
        <dbReference type="ARBA" id="ARBA00012513"/>
    </source>
</evidence>
<comment type="caution">
    <text evidence="8">The sequence shown here is derived from an EMBL/GenBank/DDBJ whole genome shotgun (WGS) entry which is preliminary data.</text>
</comment>
<dbReference type="EMBL" id="JAXLQG010000014">
    <property type="protein sequence ID" value="KAK5532786.1"/>
    <property type="molecule type" value="Genomic_DNA"/>
</dbReference>
<protein>
    <recommendedName>
        <fullName evidence="1">non-specific serine/threonine protein kinase</fullName>
        <ecNumber evidence="1">2.7.11.1</ecNumber>
    </recommendedName>
</protein>
<keyword evidence="9" id="KW-1185">Reference proteome</keyword>
<dbReference type="InterPro" id="IPR011009">
    <property type="entry name" value="Kinase-like_dom_sf"/>
</dbReference>
<dbReference type="SUPFAM" id="SSF56112">
    <property type="entry name" value="Protein kinase-like (PK-like)"/>
    <property type="match status" value="1"/>
</dbReference>
<name>A0AAV9Q3W3_9PEZI</name>
<keyword evidence="4" id="KW-0418">Kinase</keyword>
<dbReference type="InterPro" id="IPR008271">
    <property type="entry name" value="Ser/Thr_kinase_AS"/>
</dbReference>
<evidence type="ECO:0000259" key="7">
    <source>
        <dbReference type="PROSITE" id="PS50011"/>
    </source>
</evidence>
<dbReference type="AlphaFoldDB" id="A0AAV9Q3W3"/>
<keyword evidence="2" id="KW-0808">Transferase</keyword>
<organism evidence="8 9">
    <name type="scientific">Vermiconidia calcicola</name>
    <dbReference type="NCBI Taxonomy" id="1690605"/>
    <lineage>
        <taxon>Eukaryota</taxon>
        <taxon>Fungi</taxon>
        <taxon>Dikarya</taxon>
        <taxon>Ascomycota</taxon>
        <taxon>Pezizomycotina</taxon>
        <taxon>Dothideomycetes</taxon>
        <taxon>Dothideomycetidae</taxon>
        <taxon>Mycosphaerellales</taxon>
        <taxon>Extremaceae</taxon>
        <taxon>Vermiconidia</taxon>
    </lineage>
</organism>
<proteinExistence type="predicted"/>
<keyword evidence="3" id="KW-0547">Nucleotide-binding</keyword>
<dbReference type="GO" id="GO:0005737">
    <property type="term" value="C:cytoplasm"/>
    <property type="evidence" value="ECO:0007669"/>
    <property type="project" value="TreeGrafter"/>
</dbReference>
<dbReference type="PROSITE" id="PS00108">
    <property type="entry name" value="PROTEIN_KINASE_ST"/>
    <property type="match status" value="1"/>
</dbReference>
<dbReference type="GO" id="GO:0007059">
    <property type="term" value="P:chromosome segregation"/>
    <property type="evidence" value="ECO:0007669"/>
    <property type="project" value="TreeGrafter"/>
</dbReference>
<evidence type="ECO:0000256" key="6">
    <source>
        <dbReference type="SAM" id="MobiDB-lite"/>
    </source>
</evidence>
<feature type="domain" description="Protein kinase" evidence="7">
    <location>
        <begin position="78"/>
        <end position="442"/>
    </location>
</feature>
<keyword evidence="5" id="KW-0067">ATP-binding</keyword>
<dbReference type="GO" id="GO:0004674">
    <property type="term" value="F:protein serine/threonine kinase activity"/>
    <property type="evidence" value="ECO:0007669"/>
    <property type="project" value="UniProtKB-EC"/>
</dbReference>
<dbReference type="GO" id="GO:0044732">
    <property type="term" value="C:mitotic spindle pole body"/>
    <property type="evidence" value="ECO:0007669"/>
    <property type="project" value="TreeGrafter"/>
</dbReference>
<dbReference type="InterPro" id="IPR050660">
    <property type="entry name" value="NEK_Ser/Thr_kinase"/>
</dbReference>
<dbReference type="PANTHER" id="PTHR43671:SF13">
    <property type="entry name" value="SERINE_THREONINE-PROTEIN KINASE NEK2"/>
    <property type="match status" value="1"/>
</dbReference>
<evidence type="ECO:0000313" key="9">
    <source>
        <dbReference type="Proteomes" id="UP001345827"/>
    </source>
</evidence>
<dbReference type="GO" id="GO:0005524">
    <property type="term" value="F:ATP binding"/>
    <property type="evidence" value="ECO:0007669"/>
    <property type="project" value="UniProtKB-KW"/>
</dbReference>
<dbReference type="PANTHER" id="PTHR43671">
    <property type="entry name" value="SERINE/THREONINE-PROTEIN KINASE NEK"/>
    <property type="match status" value="1"/>
</dbReference>
<gene>
    <name evidence="8" type="ORF">LTR25_007490</name>
</gene>
<feature type="compositionally biased region" description="Low complexity" evidence="6">
    <location>
        <begin position="468"/>
        <end position="478"/>
    </location>
</feature>
<reference evidence="8 9" key="1">
    <citation type="submission" date="2023-06" db="EMBL/GenBank/DDBJ databases">
        <title>Black Yeasts Isolated from many extreme environments.</title>
        <authorList>
            <person name="Coleine C."/>
            <person name="Stajich J.E."/>
            <person name="Selbmann L."/>
        </authorList>
    </citation>
    <scope>NUCLEOTIDE SEQUENCE [LARGE SCALE GENOMIC DNA]</scope>
    <source>
        <strain evidence="8 9">CCFEE 5887</strain>
    </source>
</reference>
<dbReference type="SMART" id="SM00220">
    <property type="entry name" value="S_TKc"/>
    <property type="match status" value="1"/>
</dbReference>
<sequence length="573" mass="66368">MRWRRVARPAGELERPDFAGGNSWIVPSHPRRDAERPFNNAWSDERRDRGAFGMTYRNFQFLIRYLLYEADPIKDAEWGPVRVLGAGSYGRVGLWQKRDENNNAVDELALKEDDVEDANTRTSTEADAQRYPRLLKEAVIQNELNGKDERAAPHLRRYKFFSADPAHMSGRYRSYLEFCPHDSLDRLWRLYRAWDTHVPEVFVWHVFHRLAISCEALRDPPPVDSLAWSSEVFPDEREEGYCLHYDIKPSNVLLDYAPANVDEHDFPLSKLSDYGLSLYSSYEDPLNPKQHFWRRTTAYAPPEQTSYGVHWKWNPTGGWIRAFDDKGRRTDYVHAKHWQTKIDNRLESKDDVHFHHATNIYGVGATMYSLIALRGDTHLSIVRAKSHQQYVRKGNHQISAVRTKKPGVYSSRLCQLVHRCIDPNPDARPTQLELLDATRRGLRLAERRLRRARRAGDPDNAPHPPPQAANAAAPEDNNGVPEHSEKLYFQGHEINDMPLGDANFRPKYSEVGKLVCDQFVNHDVRSLRLPKAKYGHFPRDLFIPIGNWKQMYDHSASGRLWCNDPLPQAQPQP</sequence>
<evidence type="ECO:0000256" key="3">
    <source>
        <dbReference type="ARBA" id="ARBA00022741"/>
    </source>
</evidence>
<dbReference type="InterPro" id="IPR000719">
    <property type="entry name" value="Prot_kinase_dom"/>
</dbReference>
<evidence type="ECO:0000256" key="2">
    <source>
        <dbReference type="ARBA" id="ARBA00022679"/>
    </source>
</evidence>
<dbReference type="EC" id="2.7.11.1" evidence="1"/>
<evidence type="ECO:0000256" key="4">
    <source>
        <dbReference type="ARBA" id="ARBA00022777"/>
    </source>
</evidence>